<dbReference type="Gene3D" id="3.40.50.2300">
    <property type="match status" value="2"/>
</dbReference>
<keyword evidence="2" id="KW-0805">Transcription regulation</keyword>
<feature type="region of interest" description="Disordered" evidence="5">
    <location>
        <begin position="298"/>
        <end position="319"/>
    </location>
</feature>
<dbReference type="EMBL" id="BONZ01000009">
    <property type="protein sequence ID" value="GIH12749.1"/>
    <property type="molecule type" value="Genomic_DNA"/>
</dbReference>
<feature type="compositionally biased region" description="Basic and acidic residues" evidence="5">
    <location>
        <begin position="298"/>
        <end position="309"/>
    </location>
</feature>
<keyword evidence="4" id="KW-0804">Transcription</keyword>
<dbReference type="Gene3D" id="1.10.260.40">
    <property type="entry name" value="lambda repressor-like DNA-binding domains"/>
    <property type="match status" value="1"/>
</dbReference>
<evidence type="ECO:0000256" key="4">
    <source>
        <dbReference type="ARBA" id="ARBA00023163"/>
    </source>
</evidence>
<name>A0A8J3QKR3_9ACTN</name>
<evidence type="ECO:0000256" key="3">
    <source>
        <dbReference type="ARBA" id="ARBA00023125"/>
    </source>
</evidence>
<dbReference type="InterPro" id="IPR010982">
    <property type="entry name" value="Lambda_DNA-bd_dom_sf"/>
</dbReference>
<dbReference type="SMART" id="SM00354">
    <property type="entry name" value="HTH_LACI"/>
    <property type="match status" value="1"/>
</dbReference>
<dbReference type="InterPro" id="IPR000843">
    <property type="entry name" value="HTH_LacI"/>
</dbReference>
<proteinExistence type="predicted"/>
<dbReference type="CDD" id="cd06288">
    <property type="entry name" value="PBP1_sucrose_transcription_regulator"/>
    <property type="match status" value="1"/>
</dbReference>
<evidence type="ECO:0000256" key="5">
    <source>
        <dbReference type="SAM" id="MobiDB-lite"/>
    </source>
</evidence>
<dbReference type="AlphaFoldDB" id="A0A8J3QKR3"/>
<dbReference type="InterPro" id="IPR046335">
    <property type="entry name" value="LacI/GalR-like_sensor"/>
</dbReference>
<evidence type="ECO:0000313" key="8">
    <source>
        <dbReference type="Proteomes" id="UP000642748"/>
    </source>
</evidence>
<evidence type="ECO:0000256" key="1">
    <source>
        <dbReference type="ARBA" id="ARBA00022491"/>
    </source>
</evidence>
<protein>
    <submittedName>
        <fullName evidence="7">Alanine racemase</fullName>
    </submittedName>
</protein>
<sequence length="319" mass="34767">MRISAEAEHRVLHAARELNYRPNLMARGLRTKLTRTIGLVSDTIASEAFAGELIRGSFSTALLHQHLLFVGETEGDDTVEMQLLQDMLDRGVDGFIYASMYTRPARPPSALRGHRFVLLNCVAEDHRVPAVLPDERGAGRTAAGLLLDAGHRERIFLVGETPEEVYAARERRAGVEEALAQAGSALAGTVECLWWPEPAYQAVREFFGGGPHATALICLNDRVAFGAYQAAAEAGLTVPDDVSVVSFDDSSLASWLRPGLTSIAIPHFELGRLAVELLLAEVPAHDVHRVTMPLRERESVAAPRPEKVNGRAGMNVHSR</sequence>
<dbReference type="PROSITE" id="PS50932">
    <property type="entry name" value="HTH_LACI_2"/>
    <property type="match status" value="1"/>
</dbReference>
<organism evidence="7 8">
    <name type="scientific">Rugosimonospora africana</name>
    <dbReference type="NCBI Taxonomy" id="556532"/>
    <lineage>
        <taxon>Bacteria</taxon>
        <taxon>Bacillati</taxon>
        <taxon>Actinomycetota</taxon>
        <taxon>Actinomycetes</taxon>
        <taxon>Micromonosporales</taxon>
        <taxon>Micromonosporaceae</taxon>
        <taxon>Rugosimonospora</taxon>
    </lineage>
</organism>
<evidence type="ECO:0000259" key="6">
    <source>
        <dbReference type="PROSITE" id="PS50932"/>
    </source>
</evidence>
<feature type="domain" description="HTH lacI-type" evidence="6">
    <location>
        <begin position="1"/>
        <end position="31"/>
    </location>
</feature>
<evidence type="ECO:0000256" key="2">
    <source>
        <dbReference type="ARBA" id="ARBA00023015"/>
    </source>
</evidence>
<dbReference type="GO" id="GO:0000976">
    <property type="term" value="F:transcription cis-regulatory region binding"/>
    <property type="evidence" value="ECO:0007669"/>
    <property type="project" value="TreeGrafter"/>
</dbReference>
<reference evidence="7" key="1">
    <citation type="submission" date="2021-01" db="EMBL/GenBank/DDBJ databases">
        <title>Whole genome shotgun sequence of Rugosimonospora africana NBRC 104875.</title>
        <authorList>
            <person name="Komaki H."/>
            <person name="Tamura T."/>
        </authorList>
    </citation>
    <scope>NUCLEOTIDE SEQUENCE</scope>
    <source>
        <strain evidence="7">NBRC 104875</strain>
    </source>
</reference>
<dbReference type="GO" id="GO:0003700">
    <property type="term" value="F:DNA-binding transcription factor activity"/>
    <property type="evidence" value="ECO:0007669"/>
    <property type="project" value="TreeGrafter"/>
</dbReference>
<evidence type="ECO:0000313" key="7">
    <source>
        <dbReference type="EMBL" id="GIH12749.1"/>
    </source>
</evidence>
<keyword evidence="8" id="KW-1185">Reference proteome</keyword>
<dbReference type="Proteomes" id="UP000642748">
    <property type="component" value="Unassembled WGS sequence"/>
</dbReference>
<comment type="caution">
    <text evidence="7">The sequence shown here is derived from an EMBL/GenBank/DDBJ whole genome shotgun (WGS) entry which is preliminary data.</text>
</comment>
<keyword evidence="3" id="KW-0238">DNA-binding</keyword>
<keyword evidence="1" id="KW-0678">Repressor</keyword>
<dbReference type="Pfam" id="PF13377">
    <property type="entry name" value="Peripla_BP_3"/>
    <property type="match status" value="1"/>
</dbReference>
<dbReference type="CDD" id="cd01392">
    <property type="entry name" value="HTH_LacI"/>
    <property type="match status" value="1"/>
</dbReference>
<dbReference type="PANTHER" id="PTHR30146:SF148">
    <property type="entry name" value="HTH-TYPE TRANSCRIPTIONAL REPRESSOR PURR-RELATED"/>
    <property type="match status" value="1"/>
</dbReference>
<dbReference type="InterPro" id="IPR028082">
    <property type="entry name" value="Peripla_BP_I"/>
</dbReference>
<gene>
    <name evidence="7" type="ORF">Raf01_09210</name>
</gene>
<dbReference type="PANTHER" id="PTHR30146">
    <property type="entry name" value="LACI-RELATED TRANSCRIPTIONAL REPRESSOR"/>
    <property type="match status" value="1"/>
</dbReference>
<accession>A0A8J3QKR3</accession>
<dbReference type="SUPFAM" id="SSF53822">
    <property type="entry name" value="Periplasmic binding protein-like I"/>
    <property type="match status" value="1"/>
</dbReference>